<reference evidence="2" key="1">
    <citation type="journal article" date="2021" name="Proc. Natl. Acad. Sci. U.S.A.">
        <title>A Catalog of Tens of Thousands of Viruses from Human Metagenomes Reveals Hidden Associations with Chronic Diseases.</title>
        <authorList>
            <person name="Tisza M.J."/>
            <person name="Buck C.B."/>
        </authorList>
    </citation>
    <scope>NUCLEOTIDE SEQUENCE</scope>
    <source>
        <strain evidence="2">CtoRD1</strain>
    </source>
</reference>
<dbReference type="EMBL" id="BK015641">
    <property type="protein sequence ID" value="DAE17470.1"/>
    <property type="molecule type" value="Genomic_DNA"/>
</dbReference>
<dbReference type="Pfam" id="PF05133">
    <property type="entry name" value="SPP1_portal"/>
    <property type="match status" value="1"/>
</dbReference>
<evidence type="ECO:0000256" key="1">
    <source>
        <dbReference type="SAM" id="MobiDB-lite"/>
    </source>
</evidence>
<proteinExistence type="predicted"/>
<feature type="compositionally biased region" description="Basic and acidic residues" evidence="1">
    <location>
        <begin position="491"/>
        <end position="501"/>
    </location>
</feature>
<name>A0A8S5QDU3_9CAUD</name>
<evidence type="ECO:0000313" key="2">
    <source>
        <dbReference type="EMBL" id="DAE17470.1"/>
    </source>
</evidence>
<organism evidence="2">
    <name type="scientific">Siphoviridae sp. ctoRD1</name>
    <dbReference type="NCBI Taxonomy" id="2825669"/>
    <lineage>
        <taxon>Viruses</taxon>
        <taxon>Duplodnaviria</taxon>
        <taxon>Heunggongvirae</taxon>
        <taxon>Uroviricota</taxon>
        <taxon>Caudoviricetes</taxon>
    </lineage>
</organism>
<dbReference type="InterPro" id="IPR021145">
    <property type="entry name" value="Portal_protein_SPP1_Gp6-like"/>
</dbReference>
<feature type="region of interest" description="Disordered" evidence="1">
    <location>
        <begin position="466"/>
        <end position="501"/>
    </location>
</feature>
<sequence length="501" mass="56971">MFFGGALGLLWDGIIKKGARSGMTEIEFLEAELARWIQSPQRHDMLTGIAYYDDHQEIEGKRREMIGRSGQRQPVENLPNFKIMDNQYAKLVDQKSNYLLSKPLELKTEGKDGPYEKALDDIFNRRFMKLLKNTGKAAINCGIGWLYPYIGNDGGLYIQKIPAYQVLPFWHDEDHTQLDAALRMYPVTVYEGRNPETVFKVEYYTTDGVRYFIYKNEKLLPDNELTDAAYMTINGQPMNWTKVPLVAFKANEEEHPLILRVKCLQDGLNQLLSNCLDNVSEDVRNTVLVLKNYDGEDLGEFRRNLMTFGAVKVRDDDYAKGGVETLHIDVNPENYKLVISLLKRAIVENGRGFDAKDERFASGQANQMNIQAAYSDMDLDANEMESEFQSSLEDLLWFVNVYLANVQHIKADSKVEFIFNRDMLTNTAEMIQNCQASLGILSKETVVANHPWTTDTAKELERIKKEEQEEQAAVDPYGGLFGGHNPPGNGKGDDNKPPTGE</sequence>
<accession>A0A8S5QDU3</accession>
<protein>
    <submittedName>
        <fullName evidence="2">PORTAL PROTEIN</fullName>
    </submittedName>
</protein>